<keyword evidence="1" id="KW-0812">Transmembrane</keyword>
<accession>A0AAN9K169</accession>
<organism evidence="2 3">
    <name type="scientific">Canavalia gladiata</name>
    <name type="common">Sword bean</name>
    <name type="synonym">Dolichos gladiatus</name>
    <dbReference type="NCBI Taxonomy" id="3824"/>
    <lineage>
        <taxon>Eukaryota</taxon>
        <taxon>Viridiplantae</taxon>
        <taxon>Streptophyta</taxon>
        <taxon>Embryophyta</taxon>
        <taxon>Tracheophyta</taxon>
        <taxon>Spermatophyta</taxon>
        <taxon>Magnoliopsida</taxon>
        <taxon>eudicotyledons</taxon>
        <taxon>Gunneridae</taxon>
        <taxon>Pentapetalae</taxon>
        <taxon>rosids</taxon>
        <taxon>fabids</taxon>
        <taxon>Fabales</taxon>
        <taxon>Fabaceae</taxon>
        <taxon>Papilionoideae</taxon>
        <taxon>50 kb inversion clade</taxon>
        <taxon>NPAAA clade</taxon>
        <taxon>indigoferoid/millettioid clade</taxon>
        <taxon>Phaseoleae</taxon>
        <taxon>Canavalia</taxon>
    </lineage>
</organism>
<comment type="caution">
    <text evidence="2">The sequence shown here is derived from an EMBL/GenBank/DDBJ whole genome shotgun (WGS) entry which is preliminary data.</text>
</comment>
<keyword evidence="1" id="KW-1133">Transmembrane helix</keyword>
<name>A0AAN9K169_CANGL</name>
<evidence type="ECO:0000256" key="1">
    <source>
        <dbReference type="SAM" id="Phobius"/>
    </source>
</evidence>
<protein>
    <submittedName>
        <fullName evidence="2">Uncharacterized protein</fullName>
    </submittedName>
</protein>
<dbReference type="EMBL" id="JAYMYQ010000010">
    <property type="protein sequence ID" value="KAK7308588.1"/>
    <property type="molecule type" value="Genomic_DNA"/>
</dbReference>
<sequence length="105" mass="12364">MYHFFSLEIHNYLTTFLTRKLLLYHLPDSLFLFCIGSGAGIEFFLMKIHLFLSFVPVSINWTYSKAWGEGNCVFLILYWLPRLMDILKSQQVIVNHPEKKRFGTG</sequence>
<evidence type="ECO:0000313" key="3">
    <source>
        <dbReference type="Proteomes" id="UP001367508"/>
    </source>
</evidence>
<dbReference type="AlphaFoldDB" id="A0AAN9K169"/>
<keyword evidence="3" id="KW-1185">Reference proteome</keyword>
<proteinExistence type="predicted"/>
<feature type="transmembrane region" description="Helical" evidence="1">
    <location>
        <begin position="21"/>
        <end position="41"/>
    </location>
</feature>
<gene>
    <name evidence="2" type="ORF">VNO77_42207</name>
</gene>
<dbReference type="Proteomes" id="UP001367508">
    <property type="component" value="Unassembled WGS sequence"/>
</dbReference>
<evidence type="ECO:0000313" key="2">
    <source>
        <dbReference type="EMBL" id="KAK7308588.1"/>
    </source>
</evidence>
<keyword evidence="1" id="KW-0472">Membrane</keyword>
<reference evidence="2 3" key="1">
    <citation type="submission" date="2024-01" db="EMBL/GenBank/DDBJ databases">
        <title>The genomes of 5 underutilized Papilionoideae crops provide insights into root nodulation and disease resistanc.</title>
        <authorList>
            <person name="Jiang F."/>
        </authorList>
    </citation>
    <scope>NUCLEOTIDE SEQUENCE [LARGE SCALE GENOMIC DNA]</scope>
    <source>
        <strain evidence="2">LVBAO_FW01</strain>
        <tissue evidence="2">Leaves</tissue>
    </source>
</reference>